<evidence type="ECO:0000313" key="12">
    <source>
        <dbReference type="EMBL" id="GAX80890.1"/>
    </source>
</evidence>
<feature type="transmembrane region" description="Helical" evidence="10">
    <location>
        <begin position="225"/>
        <end position="248"/>
    </location>
</feature>
<protein>
    <recommendedName>
        <fullName evidence="11">Major facilitator superfamily (MFS) profile domain-containing protein</fullName>
    </recommendedName>
</protein>
<name>A0A250XDQ1_9CHLO</name>
<evidence type="ECO:0000313" key="13">
    <source>
        <dbReference type="Proteomes" id="UP000232323"/>
    </source>
</evidence>
<feature type="transmembrane region" description="Helical" evidence="10">
    <location>
        <begin position="423"/>
        <end position="447"/>
    </location>
</feature>
<evidence type="ECO:0000256" key="9">
    <source>
        <dbReference type="RuleBase" id="RU003346"/>
    </source>
</evidence>
<dbReference type="OrthoDB" id="5296287at2759"/>
<sequence length="552" mass="59544">MLSGHDEKLVPPPFLAAAAGHEVLTSHKQSTIFSTAEVNLALSNTTTVIRLFFYAILAACGGFLLGYDNGVMGGVSSSNAYLQLFFPEVMSSKMSGSGSVYCVYNDHILSLVTSSLFLSAAPSALLGGYLCNKHGRKAVLMASGLAFLIGTAMVASSFSVIQLVLGRLLLGVGVGLSTMATPMYLTEIAPYKWRGRLNICFQLFITIGIFGAQGLNLGLLSIADYGWRISLALGAVPALLIILGCILLPDTPTSLIARGQDARAKAVLGYLRGTSQKKEADTVFSSEVNEEFEILKNSVENTLSSQRGSFCALFTRLRCRPHMFMCCLLPFFQQFTGINAIMFFGPQLFQAAGQGDRASLLSCVIIGSVNVGSTFLALWLADLCGRKRLFFAGAVQMLLTLGVVAGLIQLIKTQYAGNTRIAAAIIALICLFVSGFAYSWGPLAWLVPSELANESTRSAGMGLTTFTNFFFTFVIGQAFLPMMCSMEWGVYLFFAGFVIIMSLYVQCTLPETMGIATEEVEGLICGSWPWRMWCNEKLEDQGVETIAVKPCV</sequence>
<dbReference type="NCBIfam" id="TIGR00879">
    <property type="entry name" value="SP"/>
    <property type="match status" value="1"/>
</dbReference>
<evidence type="ECO:0000259" key="11">
    <source>
        <dbReference type="PROSITE" id="PS50850"/>
    </source>
</evidence>
<evidence type="ECO:0000256" key="1">
    <source>
        <dbReference type="ARBA" id="ARBA00004141"/>
    </source>
</evidence>
<feature type="transmembrane region" description="Helical" evidence="10">
    <location>
        <begin position="488"/>
        <end position="505"/>
    </location>
</feature>
<feature type="transmembrane region" description="Helical" evidence="10">
    <location>
        <begin position="164"/>
        <end position="185"/>
    </location>
</feature>
<feature type="transmembrane region" description="Helical" evidence="10">
    <location>
        <begin position="389"/>
        <end position="411"/>
    </location>
</feature>
<keyword evidence="7 10" id="KW-1133">Transmembrane helix</keyword>
<organism evidence="12 13">
    <name type="scientific">Chlamydomonas eustigma</name>
    <dbReference type="NCBI Taxonomy" id="1157962"/>
    <lineage>
        <taxon>Eukaryota</taxon>
        <taxon>Viridiplantae</taxon>
        <taxon>Chlorophyta</taxon>
        <taxon>core chlorophytes</taxon>
        <taxon>Chlorophyceae</taxon>
        <taxon>CS clade</taxon>
        <taxon>Chlamydomonadales</taxon>
        <taxon>Chlamydomonadaceae</taxon>
        <taxon>Chlamydomonas</taxon>
    </lineage>
</organism>
<dbReference type="InterPro" id="IPR044778">
    <property type="entry name" value="MFS_STP/MST-like_plant"/>
</dbReference>
<accession>A0A250XDQ1</accession>
<dbReference type="PROSITE" id="PS00217">
    <property type="entry name" value="SUGAR_TRANSPORT_2"/>
    <property type="match status" value="1"/>
</dbReference>
<keyword evidence="4" id="KW-0762">Sugar transport</keyword>
<dbReference type="STRING" id="1157962.A0A250XDQ1"/>
<dbReference type="Gene3D" id="1.20.1250.20">
    <property type="entry name" value="MFS general substrate transporter like domains"/>
    <property type="match status" value="1"/>
</dbReference>
<dbReference type="CDD" id="cd17361">
    <property type="entry name" value="MFS_STP"/>
    <property type="match status" value="1"/>
</dbReference>
<feature type="transmembrane region" description="Helical" evidence="10">
    <location>
        <begin position="323"/>
        <end position="346"/>
    </location>
</feature>
<dbReference type="InterPro" id="IPR020846">
    <property type="entry name" value="MFS_dom"/>
</dbReference>
<feature type="transmembrane region" description="Helical" evidence="10">
    <location>
        <begin position="108"/>
        <end position="131"/>
    </location>
</feature>
<dbReference type="PROSITE" id="PS50850">
    <property type="entry name" value="MFS"/>
    <property type="match status" value="1"/>
</dbReference>
<reference evidence="12 13" key="1">
    <citation type="submission" date="2017-08" db="EMBL/GenBank/DDBJ databases">
        <title>Acidophilic green algal genome provides insights into adaptation to an acidic environment.</title>
        <authorList>
            <person name="Hirooka S."/>
            <person name="Hirose Y."/>
            <person name="Kanesaki Y."/>
            <person name="Higuchi S."/>
            <person name="Fujiwara T."/>
            <person name="Onuma R."/>
            <person name="Era A."/>
            <person name="Ohbayashi R."/>
            <person name="Uzuka A."/>
            <person name="Nozaki H."/>
            <person name="Yoshikawa H."/>
            <person name="Miyagishima S.Y."/>
        </authorList>
    </citation>
    <scope>NUCLEOTIDE SEQUENCE [LARGE SCALE GENOMIC DNA]</scope>
    <source>
        <strain evidence="12 13">NIES-2499</strain>
    </source>
</reference>
<dbReference type="Proteomes" id="UP000232323">
    <property type="component" value="Unassembled WGS sequence"/>
</dbReference>
<dbReference type="PANTHER" id="PTHR23500">
    <property type="entry name" value="SOLUTE CARRIER FAMILY 2, FACILITATED GLUCOSE TRANSPORTER"/>
    <property type="match status" value="1"/>
</dbReference>
<keyword evidence="5 10" id="KW-0812">Transmembrane</keyword>
<evidence type="ECO:0000256" key="2">
    <source>
        <dbReference type="ARBA" id="ARBA00010992"/>
    </source>
</evidence>
<evidence type="ECO:0000256" key="3">
    <source>
        <dbReference type="ARBA" id="ARBA00022448"/>
    </source>
</evidence>
<dbReference type="InterPro" id="IPR003663">
    <property type="entry name" value="Sugar/inositol_transpt"/>
</dbReference>
<keyword evidence="6" id="KW-0769">Symport</keyword>
<dbReference type="GO" id="GO:0016020">
    <property type="term" value="C:membrane"/>
    <property type="evidence" value="ECO:0007669"/>
    <property type="project" value="UniProtKB-SubCell"/>
</dbReference>
<feature type="transmembrane region" description="Helical" evidence="10">
    <location>
        <begin position="138"/>
        <end position="158"/>
    </location>
</feature>
<evidence type="ECO:0000256" key="4">
    <source>
        <dbReference type="ARBA" id="ARBA00022597"/>
    </source>
</evidence>
<evidence type="ECO:0000256" key="7">
    <source>
        <dbReference type="ARBA" id="ARBA00022989"/>
    </source>
</evidence>
<keyword evidence="8 10" id="KW-0472">Membrane</keyword>
<dbReference type="PRINTS" id="PR00171">
    <property type="entry name" value="SUGRTRNSPORT"/>
</dbReference>
<dbReference type="GO" id="GO:0015145">
    <property type="term" value="F:monosaccharide transmembrane transporter activity"/>
    <property type="evidence" value="ECO:0007669"/>
    <property type="project" value="InterPro"/>
</dbReference>
<comment type="caution">
    <text evidence="12">The sequence shown here is derived from an EMBL/GenBank/DDBJ whole genome shotgun (WGS) entry which is preliminary data.</text>
</comment>
<comment type="similarity">
    <text evidence="2 9">Belongs to the major facilitator superfamily. Sugar transporter (TC 2.A.1.1) family.</text>
</comment>
<dbReference type="GO" id="GO:0015293">
    <property type="term" value="F:symporter activity"/>
    <property type="evidence" value="ECO:0007669"/>
    <property type="project" value="UniProtKB-KW"/>
</dbReference>
<dbReference type="AlphaFoldDB" id="A0A250XDQ1"/>
<dbReference type="InterPro" id="IPR005829">
    <property type="entry name" value="Sugar_transporter_CS"/>
</dbReference>
<feature type="transmembrane region" description="Helical" evidence="10">
    <location>
        <begin position="197"/>
        <end position="219"/>
    </location>
</feature>
<dbReference type="SUPFAM" id="SSF103473">
    <property type="entry name" value="MFS general substrate transporter"/>
    <property type="match status" value="1"/>
</dbReference>
<feature type="transmembrane region" description="Helical" evidence="10">
    <location>
        <begin position="459"/>
        <end position="482"/>
    </location>
</feature>
<feature type="transmembrane region" description="Helical" evidence="10">
    <location>
        <begin position="358"/>
        <end position="380"/>
    </location>
</feature>
<feature type="transmembrane region" description="Helical" evidence="10">
    <location>
        <begin position="48"/>
        <end position="67"/>
    </location>
</feature>
<evidence type="ECO:0000256" key="8">
    <source>
        <dbReference type="ARBA" id="ARBA00023136"/>
    </source>
</evidence>
<evidence type="ECO:0000256" key="5">
    <source>
        <dbReference type="ARBA" id="ARBA00022692"/>
    </source>
</evidence>
<dbReference type="PANTHER" id="PTHR23500:SF357">
    <property type="entry name" value="IP12678P"/>
    <property type="match status" value="1"/>
</dbReference>
<evidence type="ECO:0000256" key="6">
    <source>
        <dbReference type="ARBA" id="ARBA00022847"/>
    </source>
</evidence>
<dbReference type="EMBL" id="BEGY01000058">
    <property type="protein sequence ID" value="GAX80890.1"/>
    <property type="molecule type" value="Genomic_DNA"/>
</dbReference>
<proteinExistence type="inferred from homology"/>
<comment type="subcellular location">
    <subcellularLocation>
        <location evidence="1">Membrane</location>
        <topology evidence="1">Multi-pass membrane protein</topology>
    </subcellularLocation>
</comment>
<evidence type="ECO:0000256" key="10">
    <source>
        <dbReference type="SAM" id="Phobius"/>
    </source>
</evidence>
<dbReference type="InterPro" id="IPR036259">
    <property type="entry name" value="MFS_trans_sf"/>
</dbReference>
<feature type="domain" description="Major facilitator superfamily (MFS) profile" evidence="11">
    <location>
        <begin position="54"/>
        <end position="513"/>
    </location>
</feature>
<keyword evidence="13" id="KW-1185">Reference proteome</keyword>
<keyword evidence="3 9" id="KW-0813">Transport</keyword>
<gene>
    <name evidence="12" type="ORF">CEUSTIGMA_g8325.t1</name>
</gene>
<dbReference type="InterPro" id="IPR045262">
    <property type="entry name" value="STP/PLT_plant"/>
</dbReference>
<dbReference type="InterPro" id="IPR005828">
    <property type="entry name" value="MFS_sugar_transport-like"/>
</dbReference>
<dbReference type="Pfam" id="PF00083">
    <property type="entry name" value="Sugar_tr"/>
    <property type="match status" value="1"/>
</dbReference>